<dbReference type="EMBL" id="FNNG01000024">
    <property type="protein sequence ID" value="SDX83265.1"/>
    <property type="molecule type" value="Genomic_DNA"/>
</dbReference>
<evidence type="ECO:0000313" key="3">
    <source>
        <dbReference type="EMBL" id="SDX84317.1"/>
    </source>
</evidence>
<reference evidence="2 5" key="1">
    <citation type="submission" date="2016-10" db="EMBL/GenBank/DDBJ databases">
        <authorList>
            <person name="de Groot N.N."/>
        </authorList>
    </citation>
    <scope>NUCLEOTIDE SEQUENCE [LARGE SCALE GENOMIC DNA]</scope>
    <source>
        <strain evidence="2 5">DSM 23310</strain>
    </source>
</reference>
<evidence type="ECO:0000313" key="2">
    <source>
        <dbReference type="EMBL" id="SDX83265.1"/>
    </source>
</evidence>
<dbReference type="Pfam" id="PF24032">
    <property type="entry name" value="YQBQ"/>
    <property type="match status" value="1"/>
</dbReference>
<evidence type="ECO:0000313" key="4">
    <source>
        <dbReference type="EMBL" id="SDX87066.1"/>
    </source>
</evidence>
<accession>A0A1H3EXE2</accession>
<dbReference type="InterPro" id="IPR056937">
    <property type="entry name" value="YqbQ/XkdQ"/>
</dbReference>
<keyword evidence="5" id="KW-1185">Reference proteome</keyword>
<gene>
    <name evidence="2" type="ORF">SAMN05660923_03017</name>
    <name evidence="3" type="ORF">SAMN05660923_03034</name>
    <name evidence="4" type="ORF">SAMN05660923_03082</name>
</gene>
<proteinExistence type="predicted"/>
<dbReference type="EMBL" id="FNNG01000025">
    <property type="protein sequence ID" value="SDX84317.1"/>
    <property type="molecule type" value="Genomic_DNA"/>
</dbReference>
<evidence type="ECO:0000313" key="5">
    <source>
        <dbReference type="Proteomes" id="UP000198828"/>
    </source>
</evidence>
<sequence length="317" mass="36874">MYEISIINNGKRYLPIIEGDVVWETTRIGQPGKLTFNVVNDDVINFQEGNPVLFRVNEKDVFFGFVFVKERDKDQIIKVTAYDQLRYLKNKDTYIYENMKASDLVKKIINDFNLQAGIIEDTGYTIAYRIQDNKTLFDIIYDALDLTLMNKGKMYVLFDDFGKLNLRDVETMKIPALVVGDYNAQNYSYKTDIDTDTYNKVKLRRNNEKLGKAEEYELQHGVNINRWGVLQYFENVNEETNIKAKAEAILKLKNKKKRTLQLKEVLGDIRVRAGTSVMTLLENVGDISVKQYMLVEKAKHVFGNDEHWMTLDLRGDI</sequence>
<evidence type="ECO:0000259" key="1">
    <source>
        <dbReference type="Pfam" id="PF24032"/>
    </source>
</evidence>
<dbReference type="RefSeq" id="WP_093755112.1">
    <property type="nucleotide sequence ID" value="NZ_FNNG01000024.1"/>
</dbReference>
<organism evidence="2 5">
    <name type="scientific">Tepidimicrobium xylanilyticum</name>
    <dbReference type="NCBI Taxonomy" id="1123352"/>
    <lineage>
        <taxon>Bacteria</taxon>
        <taxon>Bacillati</taxon>
        <taxon>Bacillota</taxon>
        <taxon>Tissierellia</taxon>
        <taxon>Tissierellales</taxon>
        <taxon>Tepidimicrobiaceae</taxon>
        <taxon>Tepidimicrobium</taxon>
    </lineage>
</organism>
<feature type="domain" description="YqbQ/XkdQ" evidence="1">
    <location>
        <begin position="21"/>
        <end position="314"/>
    </location>
</feature>
<protein>
    <recommendedName>
        <fullName evidence="1">YqbQ/XkdQ domain-containing protein</fullName>
    </recommendedName>
</protein>
<name>A0A1H3EXE2_9FIRM</name>
<dbReference type="Proteomes" id="UP000198828">
    <property type="component" value="Unassembled WGS sequence"/>
</dbReference>
<dbReference type="EMBL" id="FNNG01000028">
    <property type="protein sequence ID" value="SDX87066.1"/>
    <property type="molecule type" value="Genomic_DNA"/>
</dbReference>
<dbReference type="OrthoDB" id="1698671at2"/>
<dbReference type="SUPFAM" id="SSF69279">
    <property type="entry name" value="Phage tail proteins"/>
    <property type="match status" value="1"/>
</dbReference>
<dbReference type="AlphaFoldDB" id="A0A1H3EXE2"/>